<dbReference type="PANTHER" id="PTHR12080:SF59">
    <property type="entry name" value="HEPATIC AND GLIAL CELL ADHESION MOLECULE"/>
    <property type="match status" value="1"/>
</dbReference>
<keyword evidence="3" id="KW-0472">Membrane</keyword>
<accession>A0AAY5KDL8</accession>
<evidence type="ECO:0000256" key="1">
    <source>
        <dbReference type="ARBA" id="ARBA00004370"/>
    </source>
</evidence>
<dbReference type="Pfam" id="PF07686">
    <property type="entry name" value="V-set"/>
    <property type="match status" value="1"/>
</dbReference>
<reference evidence="6" key="3">
    <citation type="submission" date="2025-09" db="UniProtKB">
        <authorList>
            <consortium name="Ensembl"/>
        </authorList>
    </citation>
    <scope>IDENTIFICATION</scope>
</reference>
<dbReference type="GO" id="GO:0016020">
    <property type="term" value="C:membrane"/>
    <property type="evidence" value="ECO:0007669"/>
    <property type="project" value="UniProtKB-SubCell"/>
</dbReference>
<evidence type="ECO:0000256" key="3">
    <source>
        <dbReference type="ARBA" id="ARBA00023136"/>
    </source>
</evidence>
<evidence type="ECO:0000256" key="4">
    <source>
        <dbReference type="ARBA" id="ARBA00023180"/>
    </source>
</evidence>
<dbReference type="AlphaFoldDB" id="A0AAY5KDL8"/>
<dbReference type="SMART" id="SM00409">
    <property type="entry name" value="IG"/>
    <property type="match status" value="2"/>
</dbReference>
<keyword evidence="2" id="KW-0732">Signal</keyword>
<protein>
    <recommendedName>
        <fullName evidence="5">Ig-like domain-containing protein</fullName>
    </recommendedName>
</protein>
<dbReference type="InterPro" id="IPR003598">
    <property type="entry name" value="Ig_sub2"/>
</dbReference>
<organism evidence="6 7">
    <name type="scientific">Esox lucius</name>
    <name type="common">Northern pike</name>
    <dbReference type="NCBI Taxonomy" id="8010"/>
    <lineage>
        <taxon>Eukaryota</taxon>
        <taxon>Metazoa</taxon>
        <taxon>Chordata</taxon>
        <taxon>Craniata</taxon>
        <taxon>Vertebrata</taxon>
        <taxon>Euteleostomi</taxon>
        <taxon>Actinopterygii</taxon>
        <taxon>Neopterygii</taxon>
        <taxon>Teleostei</taxon>
        <taxon>Protacanthopterygii</taxon>
        <taxon>Esociformes</taxon>
        <taxon>Esocidae</taxon>
        <taxon>Esox</taxon>
    </lineage>
</organism>
<dbReference type="SUPFAM" id="SSF48726">
    <property type="entry name" value="Immunoglobulin"/>
    <property type="match status" value="2"/>
</dbReference>
<keyword evidence="7" id="KW-1185">Reference proteome</keyword>
<reference evidence="6 7" key="1">
    <citation type="submission" date="2020-02" db="EMBL/GenBank/DDBJ databases">
        <title>Esox lucius (northern pike) genome, fEsoLuc1, primary haplotype.</title>
        <authorList>
            <person name="Myers G."/>
            <person name="Karagic N."/>
            <person name="Meyer A."/>
            <person name="Pippel M."/>
            <person name="Reichard M."/>
            <person name="Winkler S."/>
            <person name="Tracey A."/>
            <person name="Sims Y."/>
            <person name="Howe K."/>
            <person name="Rhie A."/>
            <person name="Formenti G."/>
            <person name="Durbin R."/>
            <person name="Fedrigo O."/>
            <person name="Jarvis E.D."/>
        </authorList>
    </citation>
    <scope>NUCLEOTIDE SEQUENCE [LARGE SCALE GENOMIC DNA]</scope>
</reference>
<sequence>MEDQSQIALKCIDFKKRKTSLNGSLGGNITFTTSISTPVATLKTIIWTFHTNNIVTYTDGTTFPATGYKDRIFLNTTTGSLLLRNLGQNDQGTYRVNIIKDYETLIEIAQLNVFGDSVILSCSSSGSSPFSYHWLNGRILTITNVTRYDKGPYKCFVSNPVSNNISSEPLNLIISCESLTCISIFF</sequence>
<dbReference type="InterPro" id="IPR003599">
    <property type="entry name" value="Ig_sub"/>
</dbReference>
<dbReference type="Ensembl" id="ENSELUT00000098675.1">
    <property type="protein sequence ID" value="ENSELUP00000087234.1"/>
    <property type="gene ID" value="ENSELUG00000036064.1"/>
</dbReference>
<dbReference type="GO" id="GO:0005911">
    <property type="term" value="C:cell-cell junction"/>
    <property type="evidence" value="ECO:0007669"/>
    <property type="project" value="TreeGrafter"/>
</dbReference>
<keyword evidence="4" id="KW-0325">Glycoprotein</keyword>
<dbReference type="InterPro" id="IPR015631">
    <property type="entry name" value="CD2/SLAM_rcpt"/>
</dbReference>
<reference evidence="6" key="2">
    <citation type="submission" date="2025-08" db="UniProtKB">
        <authorList>
            <consortium name="Ensembl"/>
        </authorList>
    </citation>
    <scope>IDENTIFICATION</scope>
</reference>
<dbReference type="PROSITE" id="PS50835">
    <property type="entry name" value="IG_LIKE"/>
    <property type="match status" value="1"/>
</dbReference>
<evidence type="ECO:0000256" key="2">
    <source>
        <dbReference type="ARBA" id="ARBA00022729"/>
    </source>
</evidence>
<dbReference type="InterPro" id="IPR013106">
    <property type="entry name" value="Ig_V-set"/>
</dbReference>
<evidence type="ECO:0000313" key="7">
    <source>
        <dbReference type="Proteomes" id="UP000265140"/>
    </source>
</evidence>
<dbReference type="InterPro" id="IPR036179">
    <property type="entry name" value="Ig-like_dom_sf"/>
</dbReference>
<dbReference type="Gene3D" id="2.60.40.10">
    <property type="entry name" value="Immunoglobulins"/>
    <property type="match status" value="2"/>
</dbReference>
<proteinExistence type="predicted"/>
<comment type="subcellular location">
    <subcellularLocation>
        <location evidence="1">Membrane</location>
    </subcellularLocation>
</comment>
<feature type="domain" description="Ig-like" evidence="5">
    <location>
        <begin position="115"/>
        <end position="166"/>
    </location>
</feature>
<evidence type="ECO:0000313" key="6">
    <source>
        <dbReference type="Ensembl" id="ENSELUP00000087234.1"/>
    </source>
</evidence>
<dbReference type="GeneTree" id="ENSGT01120000276194"/>
<dbReference type="SMART" id="SM00408">
    <property type="entry name" value="IGc2"/>
    <property type="match status" value="1"/>
</dbReference>
<dbReference type="InterPro" id="IPR007110">
    <property type="entry name" value="Ig-like_dom"/>
</dbReference>
<evidence type="ECO:0000259" key="5">
    <source>
        <dbReference type="PROSITE" id="PS50835"/>
    </source>
</evidence>
<dbReference type="InterPro" id="IPR013783">
    <property type="entry name" value="Ig-like_fold"/>
</dbReference>
<dbReference type="Proteomes" id="UP000265140">
    <property type="component" value="Chromosome 20"/>
</dbReference>
<dbReference type="PANTHER" id="PTHR12080">
    <property type="entry name" value="SIGNALING LYMPHOCYTIC ACTIVATION MOLECULE"/>
    <property type="match status" value="1"/>
</dbReference>
<name>A0AAY5KDL8_ESOLU</name>